<dbReference type="PROSITE" id="PS50294">
    <property type="entry name" value="WD_REPEATS_REGION"/>
    <property type="match status" value="2"/>
</dbReference>
<dbReference type="Gene3D" id="2.130.10.10">
    <property type="entry name" value="YVTN repeat-like/Quinoprotein amine dehydrogenase"/>
    <property type="match status" value="1"/>
</dbReference>
<dbReference type="GO" id="GO:0005634">
    <property type="term" value="C:nucleus"/>
    <property type="evidence" value="ECO:0007669"/>
    <property type="project" value="UniProtKB-SubCell"/>
</dbReference>
<evidence type="ECO:0000256" key="6">
    <source>
        <dbReference type="ARBA" id="ARBA00023242"/>
    </source>
</evidence>
<evidence type="ECO:0000313" key="10">
    <source>
        <dbReference type="EMBL" id="JAC77107.1"/>
    </source>
</evidence>
<dbReference type="InterPro" id="IPR050459">
    <property type="entry name" value="WD_repeat_RBAP46/RBAP48/MSI1"/>
</dbReference>
<evidence type="ECO:0000256" key="7">
    <source>
        <dbReference type="PROSITE-ProRule" id="PRU00221"/>
    </source>
</evidence>
<dbReference type="InterPro" id="IPR001680">
    <property type="entry name" value="WD40_rpt"/>
</dbReference>
<dbReference type="InterPro" id="IPR036322">
    <property type="entry name" value="WD40_repeat_dom_sf"/>
</dbReference>
<organism evidence="10">
    <name type="scientific">Tetraselmis sp. GSL018</name>
    <dbReference type="NCBI Taxonomy" id="582737"/>
    <lineage>
        <taxon>Eukaryota</taxon>
        <taxon>Viridiplantae</taxon>
        <taxon>Chlorophyta</taxon>
        <taxon>core chlorophytes</taxon>
        <taxon>Chlorodendrophyceae</taxon>
        <taxon>Chlorodendrales</taxon>
        <taxon>Chlorodendraceae</taxon>
        <taxon>Tetraselmis</taxon>
    </lineage>
</organism>
<feature type="repeat" description="WD" evidence="7">
    <location>
        <begin position="316"/>
        <end position="350"/>
    </location>
</feature>
<evidence type="ECO:0000256" key="1">
    <source>
        <dbReference type="ARBA" id="ARBA00004123"/>
    </source>
</evidence>
<feature type="repeat" description="WD" evidence="7">
    <location>
        <begin position="176"/>
        <end position="211"/>
    </location>
</feature>
<dbReference type="Pfam" id="PF12265">
    <property type="entry name" value="CAF1C_H4-bd"/>
    <property type="match status" value="1"/>
</dbReference>
<dbReference type="PANTHER" id="PTHR22850">
    <property type="entry name" value="WD40 REPEAT FAMILY"/>
    <property type="match status" value="1"/>
</dbReference>
<dbReference type="Pfam" id="PF00400">
    <property type="entry name" value="WD40"/>
    <property type="match status" value="5"/>
</dbReference>
<comment type="subcellular location">
    <subcellularLocation>
        <location evidence="1">Nucleus</location>
    </subcellularLocation>
</comment>
<dbReference type="EMBL" id="GBEZ01008432">
    <property type="protein sequence ID" value="JAC77107.1"/>
    <property type="molecule type" value="Transcribed_RNA"/>
</dbReference>
<dbReference type="GO" id="GO:0006325">
    <property type="term" value="P:chromatin organization"/>
    <property type="evidence" value="ECO:0007669"/>
    <property type="project" value="UniProtKB-KW"/>
</dbReference>
<evidence type="ECO:0000259" key="8">
    <source>
        <dbReference type="Pfam" id="PF12265"/>
    </source>
</evidence>
<evidence type="ECO:0000256" key="5">
    <source>
        <dbReference type="ARBA" id="ARBA00022853"/>
    </source>
</evidence>
<gene>
    <name evidence="10" type="primary">RBBP4</name>
    <name evidence="10" type="ORF">TSPGSL018_18497</name>
    <name evidence="9" type="ORF">TSPGSL018_24621</name>
</gene>
<dbReference type="InterPro" id="IPR022052">
    <property type="entry name" value="Histone-bd_RBBP4-like_N"/>
</dbReference>
<dbReference type="SUPFAM" id="SSF50978">
    <property type="entry name" value="WD40 repeat-like"/>
    <property type="match status" value="1"/>
</dbReference>
<dbReference type="EMBL" id="GBEZ01010791">
    <property type="protein sequence ID" value="JAC74928.1"/>
    <property type="molecule type" value="Transcribed_RNA"/>
</dbReference>
<proteinExistence type="inferred from homology"/>
<dbReference type="FunFam" id="2.130.10.10:FF:000512">
    <property type="entry name" value="WD-40 repeat-containing protein MSI1"/>
    <property type="match status" value="1"/>
</dbReference>
<dbReference type="PRINTS" id="PR00320">
    <property type="entry name" value="GPROTEINBRPT"/>
</dbReference>
<protein>
    <submittedName>
        <fullName evidence="10">Histone-binding protein RBBP4</fullName>
    </submittedName>
</protein>
<feature type="domain" description="Histone-binding protein RBBP4-like N-terminal" evidence="8">
    <location>
        <begin position="21"/>
        <end position="90"/>
    </location>
</feature>
<keyword evidence="6" id="KW-0539">Nucleus</keyword>
<sequence length="427" mass="47680">MPSGRDDDDSPDEVEERLINEEYKIWKKNTPFLYDLVIAHALEWPSLTVQWLPSRVESSSMTYSTQKLLLGTHTSESEQNYLMLAEVQLPLEDTELDARQYDDDRGEVGGFGSATGKLAVVQQINHDGEVNRARYMPQNPSIIATKTISAEVYVFDYTKHPSKPKPDGVCCPDLRLLGHNTEGYGLAWSPFAEGHLLSGSDDAQICLWDIKDVTKGDRTMDALRIFKHHGGVVEDVAWHSKHQHVFGSVGDDKHLVIWDARSHGSKGVTNSVEAHGAEINCLSFNPFNEYVLATGSADKTVALHDLRNLDSPLHIFEHHTEEVFQISWSPHQETILGSCGADRRLMVWDLARLGDDQTEEEAEDGPPELLFIHGGHTSKISDFAWNPNPGCEWVISSVAEDNIIQVWQMAENIYSEGIDQAQPNAAA</sequence>
<name>A0A061RW91_9CHLO</name>
<dbReference type="SMART" id="SM00320">
    <property type="entry name" value="WD40"/>
    <property type="match status" value="6"/>
</dbReference>
<evidence type="ECO:0000256" key="4">
    <source>
        <dbReference type="ARBA" id="ARBA00022737"/>
    </source>
</evidence>
<feature type="repeat" description="WD" evidence="7">
    <location>
        <begin position="272"/>
        <end position="308"/>
    </location>
</feature>
<dbReference type="InterPro" id="IPR020472">
    <property type="entry name" value="WD40_PAC1"/>
</dbReference>
<evidence type="ECO:0000256" key="2">
    <source>
        <dbReference type="ARBA" id="ARBA00009341"/>
    </source>
</evidence>
<dbReference type="InterPro" id="IPR019775">
    <property type="entry name" value="WD40_repeat_CS"/>
</dbReference>
<evidence type="ECO:0000313" key="9">
    <source>
        <dbReference type="EMBL" id="JAC74928.1"/>
    </source>
</evidence>
<evidence type="ECO:0000256" key="3">
    <source>
        <dbReference type="ARBA" id="ARBA00022574"/>
    </source>
</evidence>
<keyword evidence="4" id="KW-0677">Repeat</keyword>
<feature type="repeat" description="WD" evidence="7">
    <location>
        <begin position="373"/>
        <end position="409"/>
    </location>
</feature>
<dbReference type="PROSITE" id="PS50082">
    <property type="entry name" value="WD_REPEATS_2"/>
    <property type="match status" value="4"/>
</dbReference>
<reference evidence="10" key="1">
    <citation type="submission" date="2014-05" db="EMBL/GenBank/DDBJ databases">
        <title>The transcriptome of the halophilic microalga Tetraselmis sp. GSL018 isolated from the Great Salt Lake, Utah.</title>
        <authorList>
            <person name="Jinkerson R.E."/>
            <person name="D'Adamo S."/>
            <person name="Posewitz M.C."/>
        </authorList>
    </citation>
    <scope>NUCLEOTIDE SEQUENCE</scope>
    <source>
        <strain evidence="10">GSL018</strain>
    </source>
</reference>
<comment type="similarity">
    <text evidence="2">Belongs to the WD repeat RBAP46/RBAP48/MSI1 family.</text>
</comment>
<accession>A0A061RW91</accession>
<keyword evidence="3 7" id="KW-0853">WD repeat</keyword>
<dbReference type="PROSITE" id="PS00678">
    <property type="entry name" value="WD_REPEATS_1"/>
    <property type="match status" value="2"/>
</dbReference>
<dbReference type="InterPro" id="IPR015943">
    <property type="entry name" value="WD40/YVTN_repeat-like_dom_sf"/>
</dbReference>
<dbReference type="AlphaFoldDB" id="A0A061RW91"/>
<keyword evidence="5" id="KW-0156">Chromatin regulator</keyword>